<feature type="transmembrane region" description="Helical" evidence="1">
    <location>
        <begin position="171"/>
        <end position="187"/>
    </location>
</feature>
<keyword evidence="1" id="KW-0472">Membrane</keyword>
<dbReference type="EMBL" id="BAABME010002582">
    <property type="protein sequence ID" value="GAA0155265.1"/>
    <property type="molecule type" value="Genomic_DNA"/>
</dbReference>
<evidence type="ECO:0000256" key="1">
    <source>
        <dbReference type="SAM" id="Phobius"/>
    </source>
</evidence>
<dbReference type="Pfam" id="PF05608">
    <property type="entry name" value="RTE1"/>
    <property type="match status" value="1"/>
</dbReference>
<proteinExistence type="predicted"/>
<accession>A0AAV3PVH8</accession>
<dbReference type="AlphaFoldDB" id="A0AAV3PVH8"/>
<keyword evidence="3" id="KW-1185">Reference proteome</keyword>
<dbReference type="GO" id="GO:0005783">
    <property type="term" value="C:endoplasmic reticulum"/>
    <property type="evidence" value="ECO:0007669"/>
    <property type="project" value="TreeGrafter"/>
</dbReference>
<dbReference type="GO" id="GO:0010104">
    <property type="term" value="P:regulation of ethylene-activated signaling pathway"/>
    <property type="evidence" value="ECO:0007669"/>
    <property type="project" value="TreeGrafter"/>
</dbReference>
<name>A0AAV3PVH8_LITER</name>
<keyword evidence="1" id="KW-0812">Transmembrane</keyword>
<reference evidence="2 3" key="1">
    <citation type="submission" date="2024-01" db="EMBL/GenBank/DDBJ databases">
        <title>The complete chloroplast genome sequence of Lithospermum erythrorhizon: insights into the phylogenetic relationship among Boraginaceae species and the maternal lineages of purple gromwells.</title>
        <authorList>
            <person name="Okada T."/>
            <person name="Watanabe K."/>
        </authorList>
    </citation>
    <scope>NUCLEOTIDE SEQUENCE [LARGE SCALE GENOMIC DNA]</scope>
</reference>
<evidence type="ECO:0008006" key="4">
    <source>
        <dbReference type="Google" id="ProtNLM"/>
    </source>
</evidence>
<protein>
    <recommendedName>
        <fullName evidence="4">Protein RTE1-HOMOLOG</fullName>
    </recommendedName>
</protein>
<dbReference type="GO" id="GO:0005794">
    <property type="term" value="C:Golgi apparatus"/>
    <property type="evidence" value="ECO:0007669"/>
    <property type="project" value="TreeGrafter"/>
</dbReference>
<dbReference type="GO" id="GO:0009723">
    <property type="term" value="P:response to ethylene"/>
    <property type="evidence" value="ECO:0007669"/>
    <property type="project" value="TreeGrafter"/>
</dbReference>
<feature type="transmembrane region" description="Helical" evidence="1">
    <location>
        <begin position="140"/>
        <end position="159"/>
    </location>
</feature>
<dbReference type="Proteomes" id="UP001454036">
    <property type="component" value="Unassembled WGS sequence"/>
</dbReference>
<evidence type="ECO:0000313" key="3">
    <source>
        <dbReference type="Proteomes" id="UP001454036"/>
    </source>
</evidence>
<sequence length="218" mass="24365">MATDEEPDHKLMIQQQTSPSLNIDPKNARFPYCIVWTPLPVLSWFIPFIGHIGISREDGVILDFAGPNFVSVDNFAFGAPTRYVPISKEQCYLIPTADGSEGTGTWDAALHKSTQEFQHQAYSLLTCNCHSFVANVLNRLGFQAGGWNLVNLAIFILLNGQWVHKSSIVRTYLPFLIVFGLGVTFGGTTFLTYLAIFVSVLVGWFIVGTYFFKQLIYV</sequence>
<dbReference type="InterPro" id="IPR008496">
    <property type="entry name" value="TMEM222/RTE1"/>
</dbReference>
<evidence type="ECO:0000313" key="2">
    <source>
        <dbReference type="EMBL" id="GAA0155265.1"/>
    </source>
</evidence>
<keyword evidence="1" id="KW-1133">Transmembrane helix</keyword>
<gene>
    <name evidence="2" type="ORF">LIER_13031</name>
</gene>
<feature type="transmembrane region" description="Helical" evidence="1">
    <location>
        <begin position="193"/>
        <end position="212"/>
    </location>
</feature>
<dbReference type="PANTHER" id="PTHR20921:SF0">
    <property type="entry name" value="TRANSMEMBRANE PROTEIN 222"/>
    <property type="match status" value="1"/>
</dbReference>
<dbReference type="PANTHER" id="PTHR20921">
    <property type="entry name" value="TRANSMEMBRANE PROTEIN 222"/>
    <property type="match status" value="1"/>
</dbReference>
<comment type="caution">
    <text evidence="2">The sequence shown here is derived from an EMBL/GenBank/DDBJ whole genome shotgun (WGS) entry which is preliminary data.</text>
</comment>
<organism evidence="2 3">
    <name type="scientific">Lithospermum erythrorhizon</name>
    <name type="common">Purple gromwell</name>
    <name type="synonym">Lithospermum officinale var. erythrorhizon</name>
    <dbReference type="NCBI Taxonomy" id="34254"/>
    <lineage>
        <taxon>Eukaryota</taxon>
        <taxon>Viridiplantae</taxon>
        <taxon>Streptophyta</taxon>
        <taxon>Embryophyta</taxon>
        <taxon>Tracheophyta</taxon>
        <taxon>Spermatophyta</taxon>
        <taxon>Magnoliopsida</taxon>
        <taxon>eudicotyledons</taxon>
        <taxon>Gunneridae</taxon>
        <taxon>Pentapetalae</taxon>
        <taxon>asterids</taxon>
        <taxon>lamiids</taxon>
        <taxon>Boraginales</taxon>
        <taxon>Boraginaceae</taxon>
        <taxon>Boraginoideae</taxon>
        <taxon>Lithospermeae</taxon>
        <taxon>Lithospermum</taxon>
    </lineage>
</organism>